<evidence type="ECO:0000256" key="1">
    <source>
        <dbReference type="ARBA" id="ARBA00005054"/>
    </source>
</evidence>
<dbReference type="InterPro" id="IPR002376">
    <property type="entry name" value="Formyl_transf_N"/>
</dbReference>
<evidence type="ECO:0000256" key="2">
    <source>
        <dbReference type="ARBA" id="ARBA00012254"/>
    </source>
</evidence>
<dbReference type="RefSeq" id="WP_017840202.1">
    <property type="nucleotide sequence ID" value="NZ_CP035467.1"/>
</dbReference>
<dbReference type="PANTHER" id="PTHR43369:SF2">
    <property type="entry name" value="PHOSPHORIBOSYLGLYCINAMIDE FORMYLTRANSFERASE"/>
    <property type="match status" value="1"/>
</dbReference>
<dbReference type="CDD" id="cd08653">
    <property type="entry name" value="FMT_core_like_3"/>
    <property type="match status" value="1"/>
</dbReference>
<keyword evidence="7" id="KW-1185">Reference proteome</keyword>
<accession>A0A4P9UL67</accession>
<dbReference type="EMBL" id="CP035467">
    <property type="protein sequence ID" value="QCW81999.1"/>
    <property type="molecule type" value="Genomic_DNA"/>
</dbReference>
<dbReference type="InterPro" id="IPR036477">
    <property type="entry name" value="Formyl_transf_N_sf"/>
</dbReference>
<gene>
    <name evidence="6" type="ORF">EQU24_06835</name>
</gene>
<dbReference type="OrthoDB" id="9806170at2"/>
<dbReference type="GO" id="GO:0004644">
    <property type="term" value="F:phosphoribosylglycinamide formyltransferase activity"/>
    <property type="evidence" value="ECO:0007669"/>
    <property type="project" value="UniProtKB-EC"/>
</dbReference>
<comment type="pathway">
    <text evidence="1">Purine metabolism; IMP biosynthesis via de novo pathway; N(2)-formyl-N(1)-(5-phospho-D-ribosyl)glycinamide from N(1)-(5-phospho-D-ribosyl)glycinamide (10-formyl THF route): step 1/1.</text>
</comment>
<dbReference type="PANTHER" id="PTHR43369">
    <property type="entry name" value="PHOSPHORIBOSYLGLYCINAMIDE FORMYLTRANSFERASE"/>
    <property type="match status" value="1"/>
</dbReference>
<sequence>MSNLSVIILCGQSPRHIYFANELCRHCQPKAIIQETGSHQFIGKIFKLLKDPKKLWQKVSRWLRDRKRYKGNPEAKYYFGENEPKLDRAELRIEVPYINDEQVLSIVDQYQPDVIAVFGTSLIKGPLLEKGRLGIINLHGGLSPEYRGADCTFWALYNQEPEKVGCTIHYINAGIDTGKLIAHVSPEVKETDTELELFWRAVKSSTQAFCELFDKLESGEKFGTIQESKGKLYQVKDRQGGQERYLEQLLANGLLKNIDLKERVTWFNK</sequence>
<name>A0A4P9UL67_METBY</name>
<feature type="domain" description="Formyl transferase N-terminal" evidence="5">
    <location>
        <begin position="99"/>
        <end position="209"/>
    </location>
</feature>
<dbReference type="Gene3D" id="3.40.50.170">
    <property type="entry name" value="Formyl transferase, N-terminal domain"/>
    <property type="match status" value="1"/>
</dbReference>
<evidence type="ECO:0000313" key="7">
    <source>
        <dbReference type="Proteomes" id="UP000305881"/>
    </source>
</evidence>
<evidence type="ECO:0000259" key="5">
    <source>
        <dbReference type="Pfam" id="PF00551"/>
    </source>
</evidence>
<keyword evidence="3 6" id="KW-0808">Transferase</keyword>
<dbReference type="STRING" id="675511.GCA_000341735_01647"/>
<dbReference type="GO" id="GO:0005829">
    <property type="term" value="C:cytosol"/>
    <property type="evidence" value="ECO:0007669"/>
    <property type="project" value="TreeGrafter"/>
</dbReference>
<dbReference type="Proteomes" id="UP000305881">
    <property type="component" value="Chromosome"/>
</dbReference>
<dbReference type="Pfam" id="PF00551">
    <property type="entry name" value="Formyl_trans_N"/>
    <property type="match status" value="1"/>
</dbReference>
<dbReference type="AlphaFoldDB" id="A0A4P9UL67"/>
<keyword evidence="4" id="KW-0658">Purine biosynthesis</keyword>
<evidence type="ECO:0000256" key="4">
    <source>
        <dbReference type="ARBA" id="ARBA00022755"/>
    </source>
</evidence>
<evidence type="ECO:0000313" key="6">
    <source>
        <dbReference type="EMBL" id="QCW81999.1"/>
    </source>
</evidence>
<evidence type="ECO:0000256" key="3">
    <source>
        <dbReference type="ARBA" id="ARBA00022679"/>
    </source>
</evidence>
<dbReference type="EC" id="2.1.2.2" evidence="2"/>
<dbReference type="SUPFAM" id="SSF53328">
    <property type="entry name" value="Formyltransferase"/>
    <property type="match status" value="1"/>
</dbReference>
<protein>
    <recommendedName>
        <fullName evidence="2">phosphoribosylglycinamide formyltransferase 1</fullName>
        <ecNumber evidence="2">2.1.2.2</ecNumber>
    </recommendedName>
</protein>
<dbReference type="KEGG" id="mbur:EQU24_06835"/>
<organism evidence="6 7">
    <name type="scientific">Methylotuvimicrobium buryatense</name>
    <name type="common">Methylomicrobium buryatense</name>
    <dbReference type="NCBI Taxonomy" id="95641"/>
    <lineage>
        <taxon>Bacteria</taxon>
        <taxon>Pseudomonadati</taxon>
        <taxon>Pseudomonadota</taxon>
        <taxon>Gammaproteobacteria</taxon>
        <taxon>Methylococcales</taxon>
        <taxon>Methylococcaceae</taxon>
        <taxon>Methylotuvimicrobium</taxon>
    </lineage>
</organism>
<proteinExistence type="predicted"/>
<dbReference type="GO" id="GO:0006189">
    <property type="term" value="P:'de novo' IMP biosynthetic process"/>
    <property type="evidence" value="ECO:0007669"/>
    <property type="project" value="TreeGrafter"/>
</dbReference>
<reference evidence="7" key="1">
    <citation type="journal article" date="2019" name="J. Bacteriol.">
        <title>A Mutagenic Screen Identifies a TonB-Dependent Receptor Required for the Lanthanide Metal Switch in the Type I Methanotroph 'Methylotuvimicrobium buryatense' 5GB1C.</title>
        <authorList>
            <person name="Groom J.D."/>
            <person name="Ford S.M."/>
            <person name="Pesesky M.W."/>
            <person name="Lidstrom M.E."/>
        </authorList>
    </citation>
    <scope>NUCLEOTIDE SEQUENCE [LARGE SCALE GENOMIC DNA]</scope>
    <source>
        <strain evidence="7">5GB1C</strain>
    </source>
</reference>